<dbReference type="RefSeq" id="WP_165961758.1">
    <property type="nucleotide sequence ID" value="NZ_CP037867.1"/>
</dbReference>
<evidence type="ECO:0000259" key="3">
    <source>
        <dbReference type="Pfam" id="PF08241"/>
    </source>
</evidence>
<dbReference type="InterPro" id="IPR013216">
    <property type="entry name" value="Methyltransf_11"/>
</dbReference>
<reference evidence="4 5" key="1">
    <citation type="submission" date="2019-03" db="EMBL/GenBank/DDBJ databases">
        <authorList>
            <person name="Sebastian G."/>
            <person name="Baumann P."/>
            <person name="Ruckert C."/>
            <person name="Kalinowski J."/>
            <person name="Nebel B."/>
            <person name="Takors R."/>
            <person name="Blombach B."/>
        </authorList>
    </citation>
    <scope>NUCLEOTIDE SEQUENCE [LARGE SCALE GENOMIC DNA]</scope>
    <source>
        <strain evidence="4 5">DSM 1084</strain>
    </source>
</reference>
<dbReference type="EMBL" id="CP037867">
    <property type="protein sequence ID" value="QBM30439.1"/>
    <property type="molecule type" value="Genomic_DNA"/>
</dbReference>
<dbReference type="Gene3D" id="3.40.50.150">
    <property type="entry name" value="Vaccinia Virus protein VP39"/>
    <property type="match status" value="2"/>
</dbReference>
<dbReference type="Pfam" id="PF13578">
    <property type="entry name" value="Methyltransf_24"/>
    <property type="match status" value="1"/>
</dbReference>
<evidence type="ECO:0000313" key="5">
    <source>
        <dbReference type="Proteomes" id="UP000293912"/>
    </source>
</evidence>
<evidence type="ECO:0000256" key="1">
    <source>
        <dbReference type="SAM" id="Coils"/>
    </source>
</evidence>
<proteinExistence type="predicted"/>
<evidence type="ECO:0000313" key="4">
    <source>
        <dbReference type="EMBL" id="QBM30439.1"/>
    </source>
</evidence>
<organism evidence="4 5">
    <name type="scientific">Hydrogenophaga pseudoflava</name>
    <name type="common">Pseudomonas carboxydoflava</name>
    <dbReference type="NCBI Taxonomy" id="47421"/>
    <lineage>
        <taxon>Bacteria</taxon>
        <taxon>Pseudomonadati</taxon>
        <taxon>Pseudomonadota</taxon>
        <taxon>Betaproteobacteria</taxon>
        <taxon>Burkholderiales</taxon>
        <taxon>Comamonadaceae</taxon>
        <taxon>Hydrogenophaga</taxon>
    </lineage>
</organism>
<keyword evidence="1" id="KW-0175">Coiled coil</keyword>
<dbReference type="InterPro" id="IPR029044">
    <property type="entry name" value="Nucleotide-diphossugar_trans"/>
</dbReference>
<keyword evidence="4" id="KW-0328">Glycosyltransferase</keyword>
<dbReference type="SUPFAM" id="SSF53448">
    <property type="entry name" value="Nucleotide-diphospho-sugar transferases"/>
    <property type="match status" value="1"/>
</dbReference>
<dbReference type="KEGG" id="hpse:HPF_22320"/>
<dbReference type="Pfam" id="PF08241">
    <property type="entry name" value="Methyltransf_11"/>
    <property type="match status" value="1"/>
</dbReference>
<dbReference type="InterPro" id="IPR001173">
    <property type="entry name" value="Glyco_trans_2-like"/>
</dbReference>
<dbReference type="InterPro" id="IPR029063">
    <property type="entry name" value="SAM-dependent_MTases_sf"/>
</dbReference>
<dbReference type="CDD" id="cd03801">
    <property type="entry name" value="GT4_PimA-like"/>
    <property type="match status" value="1"/>
</dbReference>
<dbReference type="Proteomes" id="UP000293912">
    <property type="component" value="Chromosome"/>
</dbReference>
<evidence type="ECO:0000259" key="2">
    <source>
        <dbReference type="Pfam" id="PF00535"/>
    </source>
</evidence>
<dbReference type="Pfam" id="PF00535">
    <property type="entry name" value="Glycos_transf_2"/>
    <property type="match status" value="1"/>
</dbReference>
<dbReference type="CDD" id="cd04186">
    <property type="entry name" value="GT_2_like_c"/>
    <property type="match status" value="1"/>
</dbReference>
<dbReference type="PANTHER" id="PTHR43179:SF7">
    <property type="entry name" value="RHAMNOSYLTRANSFERASE WBBL"/>
    <property type="match status" value="1"/>
</dbReference>
<dbReference type="GO" id="GO:0008757">
    <property type="term" value="F:S-adenosylmethionine-dependent methyltransferase activity"/>
    <property type="evidence" value="ECO:0007669"/>
    <property type="project" value="InterPro"/>
</dbReference>
<dbReference type="PANTHER" id="PTHR43179">
    <property type="entry name" value="RHAMNOSYLTRANSFERASE WBBL"/>
    <property type="match status" value="1"/>
</dbReference>
<feature type="domain" description="Glycosyltransferase 2-like" evidence="2">
    <location>
        <begin position="544"/>
        <end position="711"/>
    </location>
</feature>
<gene>
    <name evidence="4" type="primary">wbbL4</name>
    <name evidence="4" type="ORF">HPF_22320</name>
</gene>
<keyword evidence="4" id="KW-0808">Transferase</keyword>
<accession>A0A4P6X570</accession>
<dbReference type="Gene3D" id="3.40.50.2000">
    <property type="entry name" value="Glycogen Phosphorylase B"/>
    <property type="match status" value="1"/>
</dbReference>
<dbReference type="GO" id="GO:0102096">
    <property type="term" value="F:decaprenyl-N-acetyl-alpha-D-glucosaminyl-pyrophosphate:dTDP-alpha-L-rhamnose rhamnosyltransferase activity"/>
    <property type="evidence" value="ECO:0007669"/>
    <property type="project" value="UniProtKB-EC"/>
</dbReference>
<feature type="coiled-coil region" evidence="1">
    <location>
        <begin position="270"/>
        <end position="321"/>
    </location>
</feature>
<sequence length="1489" mass="163893">MHDSDASLLEPLLSPALDSLFRTPRRLGQPSGWWGHVPFAFWIVQATEPRLLVELGTHHGVSYAAFCDAVLQHRLPTRCFAVDSWQGDAHAGFFDEAVYRDVQAFNDAHYGGFSELIRADFDTAVGHFADASIDLLHIDGFHTYEAVRHDYETWRPKLSERAVVLFHDTNVRRDDFGVHRFFSELAGRHPHFEFLHGNGLGVVAPGRAMPAAVAQLCHAASTAQGVAIRERFAAAGARWLGHANEREMERSFALQVDALVAARAQVSSERDRAQAAVARLDGELARERAAVQAQRQDAGQRDASLRKLARLEGEMRTARQERALVEHGLTEARQTIATLTLQQRALAQTLETAEPALRQLLSTLLAPPERGPAADRPGVLQRLQRRLGRREPPDPQQPVIDTVRRSAFFDAAWYLAAHADVADAGVDAAVHYALFGGLSEGRDPGPWFSTRAYLEAHPDVAQAGLNALYHFEVHGRHEDRGFPLRPLDRPWPATPAPAPVVVEPPAAVQDAKLAFRQRSQDELARFLQDGHELHLPTAETPRVSIVVVLHNQAELTFKCLASLVEAIEAPCEVLLIDNASTDATATLLARVRGARVLAQDENLHFLRAANLGATHARGEHLLFLNNDAQLKPGSIRAALALLDGRGRVGAVGGKVVLMNGRLQEAGSIVWADGSCSGYGRGEDPDDAAFQFRREVDYCSGAFLMVRRALFEALGGFDPAYAPAYYEETDFCMRLHQAGHTVVYEPQVEILHYEFGSSESEQTAVGLMQAHRAVFVDRHAQVLARGHRPHGTRAIEARQRPSTQPRVLVVDDRIPVPSLGSGFPRARQLVHSLHEAGAFVSHYPLTCPQVDLVEAYEVLPREVEIMAGRGIDGLADFLRERCGYYDAVIVSRPHNMDRFLRACREVPAFLPGTALVYDAEAIFATRETLRAQVLGEPAPEEDGAAALTRELQLAEAARHVFAVSEAEAERFRQAGCQDVRVLGNGIAAQPTPQGHSERRHLLFVGRLAEEGSPNADSVCWFVREVMPRLDQLIGEGYVLHLVGSPCESLQQALGGPRVVFHGRVEDIRHFYEQARVFIAPTRFAAGIPLKVQEAAAQGVPVVASGLVATQLGWAGQGALLGADSAEDFAQACARLYFDTALWQKTRQAALAAVERDCAPQAFDATVRAVLREACESSGRPVDLAPGNEQARVSEAWSVSPSQRQDIQGMNWMAHPRVMARLHHKATGQEGTDVYIHLKDTLTRLGWSLPVPRLVSLGCGFGALERGFAQIGLASRIDGYDIAEGAIAGARARAADMGLDQLHYHVADLERLELPEASCDLVVGFQSIHHVNDLDRLFRMVRRALRPGGIFHLHEYVGPDRFQWTDAQLSHMNAFLQTLPERYHRLPNGVVRGPRERPRAADVIACDPSEAIRSSQIIPTLEKHFRVLDRRDLGGALLHIGLSDIAQNFSESSAEDMAHLDRFFALEDRLMAEGQIGSDFAVLTAVRPHDE</sequence>
<dbReference type="Pfam" id="PF13692">
    <property type="entry name" value="Glyco_trans_1_4"/>
    <property type="match status" value="1"/>
</dbReference>
<dbReference type="SUPFAM" id="SSF53756">
    <property type="entry name" value="UDP-Glycosyltransferase/glycogen phosphorylase"/>
    <property type="match status" value="1"/>
</dbReference>
<feature type="domain" description="Methyltransferase type 11" evidence="3">
    <location>
        <begin position="1254"/>
        <end position="1349"/>
    </location>
</feature>
<keyword evidence="5" id="KW-1185">Reference proteome</keyword>
<dbReference type="EC" id="2.4.1.289" evidence="4"/>
<protein>
    <submittedName>
        <fullName evidence="4">N-acetylglucosaminyl-diphospho-decaprenol L-rhamnosyltransferase</fullName>
        <ecNumber evidence="4">2.4.1.289</ecNumber>
    </submittedName>
</protein>
<dbReference type="SUPFAM" id="SSF53335">
    <property type="entry name" value="S-adenosyl-L-methionine-dependent methyltransferases"/>
    <property type="match status" value="2"/>
</dbReference>
<name>A0A4P6X570_HYDPS</name>
<dbReference type="CDD" id="cd02440">
    <property type="entry name" value="AdoMet_MTases"/>
    <property type="match status" value="1"/>
</dbReference>
<dbReference type="Gene3D" id="3.90.550.10">
    <property type="entry name" value="Spore Coat Polysaccharide Biosynthesis Protein SpsA, Chain A"/>
    <property type="match status" value="1"/>
</dbReference>